<dbReference type="EMBL" id="CP097509">
    <property type="protein sequence ID" value="URE18427.1"/>
    <property type="molecule type" value="Genomic_DNA"/>
</dbReference>
<evidence type="ECO:0000313" key="2">
    <source>
        <dbReference type="Proteomes" id="UP001055439"/>
    </source>
</evidence>
<gene>
    <name evidence="1" type="ORF">MUK42_11533</name>
</gene>
<evidence type="ECO:0000313" key="1">
    <source>
        <dbReference type="EMBL" id="URE18426.1"/>
    </source>
</evidence>
<keyword evidence="2" id="KW-1185">Reference proteome</keyword>
<sequence>MKSYNGPFIELRSLNLFLGKLYCTSSSIFILFPDFAPESARASVALTWSDDRISVIAEGGNKLEVVAA</sequence>
<name>A0A9E7KIA9_9LILI</name>
<reference evidence="1" key="1">
    <citation type="submission" date="2022-05" db="EMBL/GenBank/DDBJ databases">
        <title>The Musa troglodytarum L. genome provides insights into the mechanism of non-climacteric behaviour and enrichment of carotenoids.</title>
        <authorList>
            <person name="Wang J."/>
        </authorList>
    </citation>
    <scope>NUCLEOTIDE SEQUENCE</scope>
    <source>
        <tissue evidence="1">Leaf</tissue>
    </source>
</reference>
<dbReference type="AlphaFoldDB" id="A0A9E7KIA9"/>
<dbReference type="EMBL" id="CP097509">
    <property type="protein sequence ID" value="URE18426.1"/>
    <property type="molecule type" value="Genomic_DNA"/>
</dbReference>
<protein>
    <submittedName>
        <fullName evidence="1">Uncharacterized protein</fullName>
    </submittedName>
</protein>
<accession>A0A9E7KIA9</accession>
<dbReference type="Proteomes" id="UP001055439">
    <property type="component" value="Chromosome 7"/>
</dbReference>
<proteinExistence type="predicted"/>
<organism evidence="1 2">
    <name type="scientific">Musa troglodytarum</name>
    <name type="common">fe'i banana</name>
    <dbReference type="NCBI Taxonomy" id="320322"/>
    <lineage>
        <taxon>Eukaryota</taxon>
        <taxon>Viridiplantae</taxon>
        <taxon>Streptophyta</taxon>
        <taxon>Embryophyta</taxon>
        <taxon>Tracheophyta</taxon>
        <taxon>Spermatophyta</taxon>
        <taxon>Magnoliopsida</taxon>
        <taxon>Liliopsida</taxon>
        <taxon>Zingiberales</taxon>
        <taxon>Musaceae</taxon>
        <taxon>Musa</taxon>
    </lineage>
</organism>